<gene>
    <name evidence="3" type="ORF">DXB65_02885</name>
</gene>
<dbReference type="RefSeq" id="WP_117723283.1">
    <property type="nucleotide sequence ID" value="NZ_QSUL01000002.1"/>
</dbReference>
<name>A0A3E5BPJ8_9BACE</name>
<accession>A0A3E5BPJ8</accession>
<dbReference type="EMBL" id="QSUL01000002">
    <property type="protein sequence ID" value="RGN39293.1"/>
    <property type="molecule type" value="Genomic_DNA"/>
</dbReference>
<organism evidence="3 4">
    <name type="scientific">Bacteroides oleiciplenus</name>
    <dbReference type="NCBI Taxonomy" id="626931"/>
    <lineage>
        <taxon>Bacteria</taxon>
        <taxon>Pseudomonadati</taxon>
        <taxon>Bacteroidota</taxon>
        <taxon>Bacteroidia</taxon>
        <taxon>Bacteroidales</taxon>
        <taxon>Bacteroidaceae</taxon>
        <taxon>Bacteroides</taxon>
    </lineage>
</organism>
<evidence type="ECO:0000313" key="3">
    <source>
        <dbReference type="EMBL" id="RGN39293.1"/>
    </source>
</evidence>
<feature type="signal peptide" evidence="1">
    <location>
        <begin position="1"/>
        <end position="20"/>
    </location>
</feature>
<dbReference type="AlphaFoldDB" id="A0A3E5BPJ8"/>
<proteinExistence type="predicted"/>
<evidence type="ECO:0000313" key="4">
    <source>
        <dbReference type="Proteomes" id="UP000260983"/>
    </source>
</evidence>
<dbReference type="InterPro" id="IPR025665">
    <property type="entry name" value="Beta-barrel_OMP_2"/>
</dbReference>
<feature type="chain" id="PRO_5017585563" evidence="1">
    <location>
        <begin position="21"/>
        <end position="201"/>
    </location>
</feature>
<protein>
    <submittedName>
        <fullName evidence="3">Porin family protein</fullName>
    </submittedName>
</protein>
<evidence type="ECO:0000256" key="1">
    <source>
        <dbReference type="SAM" id="SignalP"/>
    </source>
</evidence>
<dbReference type="Pfam" id="PF13568">
    <property type="entry name" value="OMP_b-brl_2"/>
    <property type="match status" value="1"/>
</dbReference>
<reference evidence="3 4" key="1">
    <citation type="submission" date="2018-08" db="EMBL/GenBank/DDBJ databases">
        <title>A genome reference for cultivated species of the human gut microbiota.</title>
        <authorList>
            <person name="Zou Y."/>
            <person name="Xue W."/>
            <person name="Luo G."/>
        </authorList>
    </citation>
    <scope>NUCLEOTIDE SEQUENCE [LARGE SCALE GENOMIC DNA]</scope>
    <source>
        <strain evidence="3 4">OM05-15BH</strain>
    </source>
</reference>
<comment type="caution">
    <text evidence="3">The sequence shown here is derived from an EMBL/GenBank/DDBJ whole genome shotgun (WGS) entry which is preliminary data.</text>
</comment>
<feature type="domain" description="Outer membrane protein beta-barrel" evidence="2">
    <location>
        <begin position="19"/>
        <end position="182"/>
    </location>
</feature>
<sequence>MKKVLVMFAVLAISFASMNAQENLKWGATLGMNSSNFSSDGFSSKIGFHAGVKAELGLPQIAEGVYLDFGALLSLKGAKVNYGSYDIKYNPCYLEVPVHMGYKYAVNENFAVFGNVGPYLAIGLFGKAKSDGSGVENISENVFDEDGGGMKRFDLGLGLKFGVEFCKKYQVAFGYDWGLIDNADHIDNKNRNLMLSLSYMF</sequence>
<keyword evidence="1" id="KW-0732">Signal</keyword>
<evidence type="ECO:0000259" key="2">
    <source>
        <dbReference type="Pfam" id="PF13568"/>
    </source>
</evidence>
<dbReference type="Proteomes" id="UP000260983">
    <property type="component" value="Unassembled WGS sequence"/>
</dbReference>